<comment type="cofactor">
    <cofactor evidence="7">
        <name>Mg(2+)</name>
        <dbReference type="ChEBI" id="CHEBI:18420"/>
    </cofactor>
    <text evidence="7">Binds 1 Mg(2+) ion per subunit.</text>
</comment>
<dbReference type="GO" id="GO:0004765">
    <property type="term" value="F:shikimate kinase activity"/>
    <property type="evidence" value="ECO:0007669"/>
    <property type="project" value="UniProtKB-UniRule"/>
</dbReference>
<organism evidence="8 9">
    <name type="scientific">Candidatus Kaiserbacteria bacterium RIFCSPHIGHO2_02_FULL_49_16</name>
    <dbReference type="NCBI Taxonomy" id="1798490"/>
    <lineage>
        <taxon>Bacteria</taxon>
        <taxon>Candidatus Kaiseribacteriota</taxon>
    </lineage>
</organism>
<keyword evidence="6 7" id="KW-0057">Aromatic amino acid biosynthesis</keyword>
<dbReference type="GO" id="GO:0008652">
    <property type="term" value="P:amino acid biosynthetic process"/>
    <property type="evidence" value="ECO:0007669"/>
    <property type="project" value="UniProtKB-KW"/>
</dbReference>
<feature type="binding site" evidence="7">
    <location>
        <position position="32"/>
    </location>
    <ligand>
        <name>substrate</name>
    </ligand>
</feature>
<comment type="caution">
    <text evidence="8">The sequence shown here is derived from an EMBL/GenBank/DDBJ whole genome shotgun (WGS) entry which is preliminary data.</text>
</comment>
<evidence type="ECO:0000256" key="6">
    <source>
        <dbReference type="ARBA" id="ARBA00023141"/>
    </source>
</evidence>
<comment type="function">
    <text evidence="7">Catalyzes the specific phosphorylation of the 3-hydroxyl group of shikimic acid using ATP as a cosubstrate.</text>
</comment>
<dbReference type="PRINTS" id="PR01100">
    <property type="entry name" value="SHIKIMTKNASE"/>
</dbReference>
<dbReference type="EC" id="2.7.1.71" evidence="7"/>
<dbReference type="Proteomes" id="UP000178042">
    <property type="component" value="Unassembled WGS sequence"/>
</dbReference>
<comment type="subunit">
    <text evidence="7">Monomer.</text>
</comment>
<dbReference type="PANTHER" id="PTHR21087:SF16">
    <property type="entry name" value="SHIKIMATE KINASE 1, CHLOROPLASTIC"/>
    <property type="match status" value="1"/>
</dbReference>
<dbReference type="PANTHER" id="PTHR21087">
    <property type="entry name" value="SHIKIMATE KINASE"/>
    <property type="match status" value="1"/>
</dbReference>
<keyword evidence="4 7" id="KW-0418">Kinase</keyword>
<dbReference type="SUPFAM" id="SSF52540">
    <property type="entry name" value="P-loop containing nucleoside triphosphate hydrolases"/>
    <property type="match status" value="1"/>
</dbReference>
<keyword evidence="7" id="KW-0460">Magnesium</keyword>
<comment type="similarity">
    <text evidence="7">Belongs to the shikimate kinase family.</text>
</comment>
<keyword evidence="5 7" id="KW-0067">ATP-binding</keyword>
<name>A0A1F6DHH4_9BACT</name>
<feature type="binding site" evidence="7">
    <location>
        <position position="117"/>
    </location>
    <ligand>
        <name>ATP</name>
        <dbReference type="ChEBI" id="CHEBI:30616"/>
    </ligand>
</feature>
<keyword evidence="7" id="KW-0963">Cytoplasm</keyword>
<dbReference type="GO" id="GO:0000287">
    <property type="term" value="F:magnesium ion binding"/>
    <property type="evidence" value="ECO:0007669"/>
    <property type="project" value="UniProtKB-UniRule"/>
</dbReference>
<dbReference type="InterPro" id="IPR000623">
    <property type="entry name" value="Shikimate_kinase/TSH1"/>
</dbReference>
<evidence type="ECO:0000256" key="7">
    <source>
        <dbReference type="HAMAP-Rule" id="MF_00109"/>
    </source>
</evidence>
<evidence type="ECO:0000256" key="2">
    <source>
        <dbReference type="ARBA" id="ARBA00022679"/>
    </source>
</evidence>
<dbReference type="GO" id="GO:0009423">
    <property type="term" value="P:chorismate biosynthetic process"/>
    <property type="evidence" value="ECO:0007669"/>
    <property type="project" value="UniProtKB-UniRule"/>
</dbReference>
<evidence type="ECO:0000256" key="5">
    <source>
        <dbReference type="ARBA" id="ARBA00022840"/>
    </source>
</evidence>
<feature type="binding site" evidence="7">
    <location>
        <position position="134"/>
    </location>
    <ligand>
        <name>substrate</name>
    </ligand>
</feature>
<protein>
    <recommendedName>
        <fullName evidence="7">Shikimate kinase</fullName>
        <shortName evidence="7">SK</shortName>
        <ecNumber evidence="7">2.7.1.71</ecNumber>
    </recommendedName>
</protein>
<dbReference type="InterPro" id="IPR027417">
    <property type="entry name" value="P-loop_NTPase"/>
</dbReference>
<evidence type="ECO:0000256" key="3">
    <source>
        <dbReference type="ARBA" id="ARBA00022741"/>
    </source>
</evidence>
<keyword evidence="3 7" id="KW-0547">Nucleotide-binding</keyword>
<evidence type="ECO:0000313" key="8">
    <source>
        <dbReference type="EMBL" id="OGG60865.1"/>
    </source>
</evidence>
<evidence type="ECO:0000256" key="4">
    <source>
        <dbReference type="ARBA" id="ARBA00022777"/>
    </source>
</evidence>
<dbReference type="Gene3D" id="3.40.50.300">
    <property type="entry name" value="P-loop containing nucleotide triphosphate hydrolases"/>
    <property type="match status" value="1"/>
</dbReference>
<dbReference type="CDD" id="cd00464">
    <property type="entry name" value="SK"/>
    <property type="match status" value="1"/>
</dbReference>
<dbReference type="GO" id="GO:0005524">
    <property type="term" value="F:ATP binding"/>
    <property type="evidence" value="ECO:0007669"/>
    <property type="project" value="UniProtKB-UniRule"/>
</dbReference>
<dbReference type="GO" id="GO:0005829">
    <property type="term" value="C:cytosol"/>
    <property type="evidence" value="ECO:0007669"/>
    <property type="project" value="TreeGrafter"/>
</dbReference>
<accession>A0A1F6DHH4</accession>
<keyword evidence="1 7" id="KW-0028">Amino-acid biosynthesis</keyword>
<comment type="caution">
    <text evidence="7">Lacks conserved residue(s) required for the propagation of feature annotation.</text>
</comment>
<comment type="pathway">
    <text evidence="7">Metabolic intermediate biosynthesis; chorismate biosynthesis; chorismate from D-erythrose 4-phosphate and phosphoenolpyruvate: step 5/7.</text>
</comment>
<evidence type="ECO:0000313" key="9">
    <source>
        <dbReference type="Proteomes" id="UP000178042"/>
    </source>
</evidence>
<gene>
    <name evidence="7" type="primary">aroK</name>
    <name evidence="8" type="ORF">A3C86_00320</name>
</gene>
<feature type="binding site" evidence="7">
    <location>
        <position position="79"/>
    </location>
    <ligand>
        <name>substrate</name>
    </ligand>
</feature>
<reference evidence="8 9" key="1">
    <citation type="journal article" date="2016" name="Nat. Commun.">
        <title>Thousands of microbial genomes shed light on interconnected biogeochemical processes in an aquifer system.</title>
        <authorList>
            <person name="Anantharaman K."/>
            <person name="Brown C.T."/>
            <person name="Hug L.A."/>
            <person name="Sharon I."/>
            <person name="Castelle C.J."/>
            <person name="Probst A.J."/>
            <person name="Thomas B.C."/>
            <person name="Singh A."/>
            <person name="Wilkins M.J."/>
            <person name="Karaoz U."/>
            <person name="Brodie E.L."/>
            <person name="Williams K.H."/>
            <person name="Hubbard S.S."/>
            <person name="Banfield J.F."/>
        </authorList>
    </citation>
    <scope>NUCLEOTIDE SEQUENCE [LARGE SCALE GENOMIC DNA]</scope>
</reference>
<comment type="subcellular location">
    <subcellularLocation>
        <location evidence="7">Cytoplasm</location>
    </subcellularLocation>
</comment>
<evidence type="ECO:0000256" key="1">
    <source>
        <dbReference type="ARBA" id="ARBA00022605"/>
    </source>
</evidence>
<dbReference type="HAMAP" id="MF_00109">
    <property type="entry name" value="Shikimate_kinase"/>
    <property type="match status" value="1"/>
</dbReference>
<dbReference type="EMBL" id="MFLD01000007">
    <property type="protein sequence ID" value="OGG60865.1"/>
    <property type="molecule type" value="Genomic_DNA"/>
</dbReference>
<dbReference type="Pfam" id="PF01202">
    <property type="entry name" value="SKI"/>
    <property type="match status" value="1"/>
</dbReference>
<dbReference type="GO" id="GO:0009073">
    <property type="term" value="P:aromatic amino acid family biosynthetic process"/>
    <property type="evidence" value="ECO:0007669"/>
    <property type="project" value="UniProtKB-KW"/>
</dbReference>
<dbReference type="InterPro" id="IPR031322">
    <property type="entry name" value="Shikimate/glucono_kinase"/>
</dbReference>
<feature type="binding site" evidence="7">
    <location>
        <begin position="10"/>
        <end position="15"/>
    </location>
    <ligand>
        <name>ATP</name>
        <dbReference type="ChEBI" id="CHEBI:30616"/>
    </ligand>
</feature>
<comment type="catalytic activity">
    <reaction evidence="7">
        <text>shikimate + ATP = 3-phosphoshikimate + ADP + H(+)</text>
        <dbReference type="Rhea" id="RHEA:13121"/>
        <dbReference type="ChEBI" id="CHEBI:15378"/>
        <dbReference type="ChEBI" id="CHEBI:30616"/>
        <dbReference type="ChEBI" id="CHEBI:36208"/>
        <dbReference type="ChEBI" id="CHEBI:145989"/>
        <dbReference type="ChEBI" id="CHEBI:456216"/>
        <dbReference type="EC" id="2.7.1.71"/>
    </reaction>
</comment>
<proteinExistence type="inferred from homology"/>
<feature type="binding site" evidence="7">
    <location>
        <position position="14"/>
    </location>
    <ligand>
        <name>Mg(2+)</name>
        <dbReference type="ChEBI" id="CHEBI:18420"/>
    </ligand>
</feature>
<dbReference type="UniPathway" id="UPA00053">
    <property type="reaction ID" value="UER00088"/>
</dbReference>
<keyword evidence="2 7" id="KW-0808">Transferase</keyword>
<dbReference type="AlphaFoldDB" id="A0A1F6DHH4"/>
<sequence length="170" mass="18842">MNVTLIGMAGAGKSYIGKRLAKRLGMGFIDIDDCLKQTHGKGIQEILNEVGEEAYLEKELQALINSTNGKNNLVISPGGSIIYRKECREYIKKISKVIHLYTPFETVETRLKGMPPRALIGMSEKTLKELHDERTPMYESLADITINTEGKNAGAIVQEIVGFLSKEGKE</sequence>
<keyword evidence="7" id="KW-0479">Metal-binding</keyword>